<feature type="compositionally biased region" description="Low complexity" evidence="1">
    <location>
        <begin position="40"/>
        <end position="64"/>
    </location>
</feature>
<accession>A0AAE4U4R1</accession>
<organism evidence="3 4">
    <name type="scientific">Dietzia maris</name>
    <dbReference type="NCBI Taxonomy" id="37915"/>
    <lineage>
        <taxon>Bacteria</taxon>
        <taxon>Bacillati</taxon>
        <taxon>Actinomycetota</taxon>
        <taxon>Actinomycetes</taxon>
        <taxon>Mycobacteriales</taxon>
        <taxon>Dietziaceae</taxon>
        <taxon>Dietzia</taxon>
    </lineage>
</organism>
<evidence type="ECO:0008006" key="5">
    <source>
        <dbReference type="Google" id="ProtNLM"/>
    </source>
</evidence>
<dbReference type="RefSeq" id="WP_317468574.1">
    <property type="nucleotide sequence ID" value="NZ_JAWLKJ010000001.1"/>
</dbReference>
<keyword evidence="2" id="KW-0732">Signal</keyword>
<comment type="caution">
    <text evidence="3">The sequence shown here is derived from an EMBL/GenBank/DDBJ whole genome shotgun (WGS) entry which is preliminary data.</text>
</comment>
<dbReference type="AlphaFoldDB" id="A0AAE4U4R1"/>
<proteinExistence type="predicted"/>
<feature type="signal peptide" evidence="2">
    <location>
        <begin position="1"/>
        <end position="31"/>
    </location>
</feature>
<dbReference type="Proteomes" id="UP001185873">
    <property type="component" value="Unassembled WGS sequence"/>
</dbReference>
<sequence length="150" mass="15084">MRRTIASVTTPGRWRRRRAVRIGLAAALVVAAPFVDRSGAPDPADPTAPTAADAGPGDDPARGPVRVVPVPLADPTVADLLRPGDLVDLVGTTELAPGQTPALVAHAARVRDAPVGRSGARSLLVEVPAADAARLAATAAGTPLAVVVHG</sequence>
<dbReference type="EMBL" id="JAWLKJ010000001">
    <property type="protein sequence ID" value="MDV6298214.1"/>
    <property type="molecule type" value="Genomic_DNA"/>
</dbReference>
<feature type="region of interest" description="Disordered" evidence="1">
    <location>
        <begin position="36"/>
        <end position="64"/>
    </location>
</feature>
<protein>
    <recommendedName>
        <fullName evidence="5">Flp pilus assembly protein RcpC/CpaB domain-containing protein</fullName>
    </recommendedName>
</protein>
<evidence type="ECO:0000256" key="1">
    <source>
        <dbReference type="SAM" id="MobiDB-lite"/>
    </source>
</evidence>
<name>A0AAE4U4R1_9ACTN</name>
<evidence type="ECO:0000313" key="4">
    <source>
        <dbReference type="Proteomes" id="UP001185873"/>
    </source>
</evidence>
<reference evidence="3" key="1">
    <citation type="submission" date="2023-10" db="EMBL/GenBank/DDBJ databases">
        <title>Development of a sustainable strategy for remediation of hydrocarbon-contaminated territories based on the waste exchange concept.</title>
        <authorList>
            <person name="Krivoruchko A."/>
        </authorList>
    </citation>
    <scope>NUCLEOTIDE SEQUENCE</scope>
    <source>
        <strain evidence="3">IEGM 1175</strain>
    </source>
</reference>
<evidence type="ECO:0000313" key="3">
    <source>
        <dbReference type="EMBL" id="MDV6298214.1"/>
    </source>
</evidence>
<gene>
    <name evidence="3" type="ORF">R3P82_03730</name>
</gene>
<feature type="chain" id="PRO_5042112491" description="Flp pilus assembly protein RcpC/CpaB domain-containing protein" evidence="2">
    <location>
        <begin position="32"/>
        <end position="150"/>
    </location>
</feature>
<evidence type="ECO:0000256" key="2">
    <source>
        <dbReference type="SAM" id="SignalP"/>
    </source>
</evidence>